<evidence type="ECO:0000256" key="4">
    <source>
        <dbReference type="ARBA" id="ARBA00022705"/>
    </source>
</evidence>
<dbReference type="CDD" id="cd17748">
    <property type="entry name" value="BRCT_DNA_ligase_like"/>
    <property type="match status" value="1"/>
</dbReference>
<dbReference type="InterPro" id="IPR033136">
    <property type="entry name" value="DNA_ligase_CS"/>
</dbReference>
<dbReference type="InterPro" id="IPR004150">
    <property type="entry name" value="NAD_DNA_ligase_OB"/>
</dbReference>
<dbReference type="FunFam" id="2.40.50.140:FF:000012">
    <property type="entry name" value="DNA ligase"/>
    <property type="match status" value="1"/>
</dbReference>
<dbReference type="SUPFAM" id="SSF52113">
    <property type="entry name" value="BRCT domain"/>
    <property type="match status" value="1"/>
</dbReference>
<evidence type="ECO:0000256" key="2">
    <source>
        <dbReference type="ARBA" id="ARBA00012722"/>
    </source>
</evidence>
<organism evidence="13">
    <name type="scientific">freshwater metagenome</name>
    <dbReference type="NCBI Taxonomy" id="449393"/>
    <lineage>
        <taxon>unclassified sequences</taxon>
        <taxon>metagenomes</taxon>
        <taxon>ecological metagenomes</taxon>
    </lineage>
</organism>
<dbReference type="FunFam" id="1.10.150.20:FF:000006">
    <property type="entry name" value="DNA ligase"/>
    <property type="match status" value="1"/>
</dbReference>
<dbReference type="SMART" id="SM00532">
    <property type="entry name" value="LIGANc"/>
    <property type="match status" value="1"/>
</dbReference>
<gene>
    <name evidence="13" type="ORF">UFOPK2827_00278</name>
</gene>
<dbReference type="InterPro" id="IPR010994">
    <property type="entry name" value="RuvA_2-like"/>
</dbReference>
<dbReference type="HAMAP" id="MF_01588">
    <property type="entry name" value="DNA_ligase_A"/>
    <property type="match status" value="1"/>
</dbReference>
<keyword evidence="7" id="KW-0862">Zinc</keyword>
<reference evidence="13" key="1">
    <citation type="submission" date="2020-05" db="EMBL/GenBank/DDBJ databases">
        <authorList>
            <person name="Chiriac C."/>
            <person name="Salcher M."/>
            <person name="Ghai R."/>
            <person name="Kavagutti S V."/>
        </authorList>
    </citation>
    <scope>NUCLEOTIDE SEQUENCE</scope>
</reference>
<dbReference type="InterPro" id="IPR001679">
    <property type="entry name" value="DNA_ligase"/>
</dbReference>
<dbReference type="InterPro" id="IPR001357">
    <property type="entry name" value="BRCT_dom"/>
</dbReference>
<evidence type="ECO:0000256" key="11">
    <source>
        <dbReference type="ARBA" id="ARBA00034005"/>
    </source>
</evidence>
<dbReference type="GO" id="GO:0006260">
    <property type="term" value="P:DNA replication"/>
    <property type="evidence" value="ECO:0007669"/>
    <property type="project" value="UniProtKB-KW"/>
</dbReference>
<dbReference type="InterPro" id="IPR012340">
    <property type="entry name" value="NA-bd_OB-fold"/>
</dbReference>
<dbReference type="GO" id="GO:0003911">
    <property type="term" value="F:DNA ligase (NAD+) activity"/>
    <property type="evidence" value="ECO:0007669"/>
    <property type="project" value="UniProtKB-EC"/>
</dbReference>
<dbReference type="Gene3D" id="3.30.470.30">
    <property type="entry name" value="DNA ligase/mRNA capping enzyme"/>
    <property type="match status" value="1"/>
</dbReference>
<dbReference type="InterPro" id="IPR013839">
    <property type="entry name" value="DNAligase_adenylation"/>
</dbReference>
<evidence type="ECO:0000256" key="10">
    <source>
        <dbReference type="ARBA" id="ARBA00023204"/>
    </source>
</evidence>
<dbReference type="SUPFAM" id="SSF47781">
    <property type="entry name" value="RuvA domain 2-like"/>
    <property type="match status" value="1"/>
</dbReference>
<dbReference type="InterPro" id="IPR013840">
    <property type="entry name" value="DNAligase_N"/>
</dbReference>
<keyword evidence="5" id="KW-0479">Metal-binding</keyword>
<dbReference type="CDD" id="cd00114">
    <property type="entry name" value="LIGANc"/>
    <property type="match status" value="1"/>
</dbReference>
<dbReference type="Gene3D" id="3.40.50.10190">
    <property type="entry name" value="BRCT domain"/>
    <property type="match status" value="1"/>
</dbReference>
<dbReference type="EC" id="6.5.1.2" evidence="2"/>
<dbReference type="Gene3D" id="6.20.10.30">
    <property type="match status" value="1"/>
</dbReference>
<dbReference type="Gene3D" id="2.40.50.140">
    <property type="entry name" value="Nucleic acid-binding proteins"/>
    <property type="match status" value="1"/>
</dbReference>
<sequence length="677" mass="73982">MSATDSNKARHRIIELTQEIRDHQFKYYVLDAPSITDAQFDALLKELQALEAKHPELLEPDSPSLGVGGGFATTFEQHDHIEKMMSLDNVFDGDELTAWFDRVEKESPQPEYLCELKVDGLAINLLYQDGQLVRALTRGNGVTGEDVTLNVKTIKGLPHNLTGKKIPTLIEVRGEVFLPVAAFNQLNEELEEAGKPLFANPRNCAAGSLRQKDPRVTASRPLDVVVHGIGASEGISLSSQSDAYAQLKAFGLPTSARFKVCQSRKEVLAYIENYNLHRHDVEHEIDGVVIKVDQFSEQKKLGFTSRAPKWAIAYKYPPEEVTTKLLDIKVSVGRTGRVTPFAFMEPVKVAGSTVTNATLHNQEEIERKGVLIGDTVIIRKAGDVIPEVLGPVLDRRTGKEKAFVMPTQCPECGSDLRAITEGDVDIRCPNTRSCPAQLRERIYYIGSRAALDIDVLGYEAAVALLQDKIITDEADIFSLTEDQLMKSEFFTKKDGSKGKNLEKLLAALDEAKTRPLWRTIVALSIRHVGPTAAQALATHFGSMQAISAASVAELADIDGVGDVIAQSIVEWFEIDWHRNIISSWTKAGVAMVNVKSADLPQTLAGLTFVVTGGLNGFTRDSIAETITAHGGKPSSSVSKKTDYVLVGSDPGSKLGKAQELGVTVIDEARFLELLAGK</sequence>
<dbReference type="PIRSF" id="PIRSF001604">
    <property type="entry name" value="LigA"/>
    <property type="match status" value="1"/>
</dbReference>
<evidence type="ECO:0000256" key="9">
    <source>
        <dbReference type="ARBA" id="ARBA00023027"/>
    </source>
</evidence>
<comment type="catalytic activity">
    <reaction evidence="11">
        <text>NAD(+) + (deoxyribonucleotide)n-3'-hydroxyl + 5'-phospho-(deoxyribonucleotide)m = (deoxyribonucleotide)n+m + AMP + beta-nicotinamide D-nucleotide.</text>
        <dbReference type="EC" id="6.5.1.2"/>
    </reaction>
</comment>
<dbReference type="Pfam" id="PF12826">
    <property type="entry name" value="HHH_2"/>
    <property type="match status" value="1"/>
</dbReference>
<feature type="domain" description="BRCT" evidence="12">
    <location>
        <begin position="598"/>
        <end position="677"/>
    </location>
</feature>
<dbReference type="GO" id="GO:0005829">
    <property type="term" value="C:cytosol"/>
    <property type="evidence" value="ECO:0007669"/>
    <property type="project" value="TreeGrafter"/>
</dbReference>
<dbReference type="Gene3D" id="1.10.287.610">
    <property type="entry name" value="Helix hairpin bin"/>
    <property type="match status" value="1"/>
</dbReference>
<dbReference type="InterPro" id="IPR041663">
    <property type="entry name" value="DisA/LigA_HHH"/>
</dbReference>
<dbReference type="SUPFAM" id="SSF50249">
    <property type="entry name" value="Nucleic acid-binding proteins"/>
    <property type="match status" value="1"/>
</dbReference>
<accession>A0A6J6TF37</accession>
<evidence type="ECO:0000256" key="1">
    <source>
        <dbReference type="ARBA" id="ARBA00001946"/>
    </source>
</evidence>
<dbReference type="Gene3D" id="1.10.150.20">
    <property type="entry name" value="5' to 3' exonuclease, C-terminal subdomain"/>
    <property type="match status" value="2"/>
</dbReference>
<keyword evidence="8" id="KW-0460">Magnesium</keyword>
<dbReference type="PROSITE" id="PS50172">
    <property type="entry name" value="BRCT"/>
    <property type="match status" value="1"/>
</dbReference>
<keyword evidence="6" id="KW-0227">DNA damage</keyword>
<dbReference type="Pfam" id="PF03120">
    <property type="entry name" value="OB_DNA_ligase"/>
    <property type="match status" value="1"/>
</dbReference>
<dbReference type="FunFam" id="3.30.470.30:FF:000001">
    <property type="entry name" value="DNA ligase"/>
    <property type="match status" value="1"/>
</dbReference>
<evidence type="ECO:0000256" key="7">
    <source>
        <dbReference type="ARBA" id="ARBA00022833"/>
    </source>
</evidence>
<dbReference type="AlphaFoldDB" id="A0A6J6TF37"/>
<dbReference type="Pfam" id="PF01653">
    <property type="entry name" value="DNA_ligase_aden"/>
    <property type="match status" value="1"/>
</dbReference>
<dbReference type="SUPFAM" id="SSF56091">
    <property type="entry name" value="DNA ligase/mRNA capping enzyme, catalytic domain"/>
    <property type="match status" value="1"/>
</dbReference>
<dbReference type="EMBL" id="CAEZZE010000028">
    <property type="protein sequence ID" value="CAB4745718.1"/>
    <property type="molecule type" value="Genomic_DNA"/>
</dbReference>
<proteinExistence type="inferred from homology"/>
<dbReference type="GO" id="GO:0046872">
    <property type="term" value="F:metal ion binding"/>
    <property type="evidence" value="ECO:0007669"/>
    <property type="project" value="UniProtKB-KW"/>
</dbReference>
<evidence type="ECO:0000256" key="5">
    <source>
        <dbReference type="ARBA" id="ARBA00022723"/>
    </source>
</evidence>
<keyword evidence="3" id="KW-0436">Ligase</keyword>
<keyword evidence="10" id="KW-0234">DNA repair</keyword>
<evidence type="ECO:0000256" key="8">
    <source>
        <dbReference type="ARBA" id="ARBA00022842"/>
    </source>
</evidence>
<keyword evidence="9" id="KW-0520">NAD</keyword>
<dbReference type="InterPro" id="IPR036420">
    <property type="entry name" value="BRCT_dom_sf"/>
</dbReference>
<dbReference type="GO" id="GO:0006281">
    <property type="term" value="P:DNA repair"/>
    <property type="evidence" value="ECO:0007669"/>
    <property type="project" value="UniProtKB-KW"/>
</dbReference>
<dbReference type="PROSITE" id="PS01055">
    <property type="entry name" value="DNA_LIGASE_N1"/>
    <property type="match status" value="1"/>
</dbReference>
<dbReference type="InterPro" id="IPR004149">
    <property type="entry name" value="Znf_DNAligase_C4"/>
</dbReference>
<dbReference type="Pfam" id="PF03119">
    <property type="entry name" value="DNA_ligase_ZBD"/>
    <property type="match status" value="1"/>
</dbReference>
<dbReference type="SMART" id="SM00292">
    <property type="entry name" value="BRCT"/>
    <property type="match status" value="1"/>
</dbReference>
<evidence type="ECO:0000256" key="6">
    <source>
        <dbReference type="ARBA" id="ARBA00022763"/>
    </source>
</evidence>
<protein>
    <recommendedName>
        <fullName evidence="2">DNA ligase (NAD(+))</fullName>
        <ecNumber evidence="2">6.5.1.2</ecNumber>
    </recommendedName>
</protein>
<dbReference type="PANTHER" id="PTHR23389:SF9">
    <property type="entry name" value="DNA LIGASE"/>
    <property type="match status" value="1"/>
</dbReference>
<evidence type="ECO:0000313" key="13">
    <source>
        <dbReference type="EMBL" id="CAB4745718.1"/>
    </source>
</evidence>
<dbReference type="Pfam" id="PF00533">
    <property type="entry name" value="BRCT"/>
    <property type="match status" value="1"/>
</dbReference>
<dbReference type="PROSITE" id="PS01056">
    <property type="entry name" value="DNA_LIGASE_N2"/>
    <property type="match status" value="1"/>
</dbReference>
<evidence type="ECO:0000259" key="12">
    <source>
        <dbReference type="PROSITE" id="PS50172"/>
    </source>
</evidence>
<dbReference type="InterPro" id="IPR018239">
    <property type="entry name" value="DNA_ligase_AS"/>
</dbReference>
<keyword evidence="4" id="KW-0235">DNA replication</keyword>
<name>A0A6J6TF37_9ZZZZ</name>
<comment type="cofactor">
    <cofactor evidence="1">
        <name>Mg(2+)</name>
        <dbReference type="ChEBI" id="CHEBI:18420"/>
    </cofactor>
</comment>
<evidence type="ECO:0000256" key="3">
    <source>
        <dbReference type="ARBA" id="ARBA00022598"/>
    </source>
</evidence>
<dbReference type="PANTHER" id="PTHR23389">
    <property type="entry name" value="CHROMOSOME TRANSMISSION FIDELITY FACTOR 18"/>
    <property type="match status" value="1"/>
</dbReference>
<dbReference type="NCBIfam" id="TIGR00575">
    <property type="entry name" value="dnlj"/>
    <property type="match status" value="1"/>
</dbReference>
<dbReference type="NCBIfam" id="NF005932">
    <property type="entry name" value="PRK07956.1"/>
    <property type="match status" value="1"/>
</dbReference>